<accession>A0A8J3U190</accession>
<evidence type="ECO:0000256" key="6">
    <source>
        <dbReference type="ARBA" id="ARBA00023136"/>
    </source>
</evidence>
<evidence type="ECO:0000256" key="5">
    <source>
        <dbReference type="ARBA" id="ARBA00022989"/>
    </source>
</evidence>
<proteinExistence type="predicted"/>
<dbReference type="GO" id="GO:0140359">
    <property type="term" value="F:ABC-type transporter activity"/>
    <property type="evidence" value="ECO:0007669"/>
    <property type="project" value="InterPro"/>
</dbReference>
<evidence type="ECO:0000256" key="4">
    <source>
        <dbReference type="ARBA" id="ARBA00022840"/>
    </source>
</evidence>
<feature type="domain" description="ABC transmembrane type-1" evidence="9">
    <location>
        <begin position="20"/>
        <end position="291"/>
    </location>
</feature>
<keyword evidence="5 7" id="KW-1133">Transmembrane helix</keyword>
<evidence type="ECO:0000256" key="2">
    <source>
        <dbReference type="ARBA" id="ARBA00022692"/>
    </source>
</evidence>
<dbReference type="SUPFAM" id="SSF90123">
    <property type="entry name" value="ABC transporter transmembrane region"/>
    <property type="match status" value="1"/>
</dbReference>
<dbReference type="InterPro" id="IPR039421">
    <property type="entry name" value="Type_1_exporter"/>
</dbReference>
<evidence type="ECO:0000313" key="11">
    <source>
        <dbReference type="Proteomes" id="UP000622547"/>
    </source>
</evidence>
<dbReference type="EMBL" id="BOOP01000004">
    <property type="protein sequence ID" value="GII36415.1"/>
    <property type="molecule type" value="Genomic_DNA"/>
</dbReference>
<gene>
    <name evidence="10" type="ORF">Pph01_14180</name>
</gene>
<dbReference type="InterPro" id="IPR036640">
    <property type="entry name" value="ABC1_TM_sf"/>
</dbReference>
<comment type="caution">
    <text evidence="10">The sequence shown here is derived from an EMBL/GenBank/DDBJ whole genome shotgun (WGS) entry which is preliminary data.</text>
</comment>
<dbReference type="Pfam" id="PF00005">
    <property type="entry name" value="ABC_tran"/>
    <property type="match status" value="1"/>
</dbReference>
<keyword evidence="3" id="KW-0547">Nucleotide-binding</keyword>
<keyword evidence="4" id="KW-0067">ATP-binding</keyword>
<evidence type="ECO:0000259" key="8">
    <source>
        <dbReference type="PROSITE" id="PS50893"/>
    </source>
</evidence>
<dbReference type="InterPro" id="IPR011527">
    <property type="entry name" value="ABC1_TM_dom"/>
</dbReference>
<dbReference type="RefSeq" id="WP_204072125.1">
    <property type="nucleotide sequence ID" value="NZ_BAABHI010000012.1"/>
</dbReference>
<dbReference type="PANTHER" id="PTHR24221:SF423">
    <property type="entry name" value="ABC TRANSPORTER"/>
    <property type="match status" value="1"/>
</dbReference>
<dbReference type="InterPro" id="IPR003593">
    <property type="entry name" value="AAA+_ATPase"/>
</dbReference>
<dbReference type="Proteomes" id="UP000622547">
    <property type="component" value="Unassembled WGS sequence"/>
</dbReference>
<dbReference type="GO" id="GO:0005524">
    <property type="term" value="F:ATP binding"/>
    <property type="evidence" value="ECO:0007669"/>
    <property type="project" value="UniProtKB-KW"/>
</dbReference>
<feature type="domain" description="ABC transporter" evidence="8">
    <location>
        <begin position="355"/>
        <end position="592"/>
    </location>
</feature>
<keyword evidence="6 7" id="KW-0472">Membrane</keyword>
<dbReference type="Gene3D" id="1.20.1560.10">
    <property type="entry name" value="ABC transporter type 1, transmembrane domain"/>
    <property type="match status" value="1"/>
</dbReference>
<dbReference type="Gene3D" id="3.40.50.300">
    <property type="entry name" value="P-loop containing nucleotide triphosphate hydrolases"/>
    <property type="match status" value="1"/>
</dbReference>
<dbReference type="AlphaFoldDB" id="A0A8J3U190"/>
<evidence type="ECO:0000313" key="10">
    <source>
        <dbReference type="EMBL" id="GII36415.1"/>
    </source>
</evidence>
<dbReference type="Pfam" id="PF00664">
    <property type="entry name" value="ABC_membrane"/>
    <property type="match status" value="1"/>
</dbReference>
<evidence type="ECO:0000256" key="1">
    <source>
        <dbReference type="ARBA" id="ARBA00004651"/>
    </source>
</evidence>
<dbReference type="InterPro" id="IPR003439">
    <property type="entry name" value="ABC_transporter-like_ATP-bd"/>
</dbReference>
<comment type="subcellular location">
    <subcellularLocation>
        <location evidence="1">Cell membrane</location>
        <topology evidence="1">Multi-pass membrane protein</topology>
    </subcellularLocation>
</comment>
<reference evidence="10 11" key="1">
    <citation type="submission" date="2021-01" db="EMBL/GenBank/DDBJ databases">
        <title>Whole genome shotgun sequence of Planotetraspora phitsanulokensis NBRC 104273.</title>
        <authorList>
            <person name="Komaki H."/>
            <person name="Tamura T."/>
        </authorList>
    </citation>
    <scope>NUCLEOTIDE SEQUENCE [LARGE SCALE GENOMIC DNA]</scope>
    <source>
        <strain evidence="10 11">NBRC 104273</strain>
    </source>
</reference>
<dbReference type="GO" id="GO:0005886">
    <property type="term" value="C:plasma membrane"/>
    <property type="evidence" value="ECO:0007669"/>
    <property type="project" value="UniProtKB-SubCell"/>
</dbReference>
<sequence>MKPVSLVVARLVRNDLRRYLVGGLLWLPVSVIPLGSGLLLQQIFDRIGGQRVAGLDQILWLCAAFVGVEVVRGLIMYVANLYGGYWWDAMATLLRANVLRSLLTAPGPAAGRQPHSPGESVARLRDDVSDLVELVDESVPLAGTFLFSGAALAIMATVDPVITLVLVVPMIVVGVLSRLMSEVVRRLHSRARGLGAAVTAYIGETFAGVLAIKTAGAEDAVLERLREHNRERRDAAVKDRLASDLLETSTSATVEISTGLVLLLAAPAMRRGDFTVGDLALFTSYVGWLTALPRIVGRVLFRLPQAAVSTERLTRLMAPHEDAGHLSRNSGVWFHREPLSPPGSVPDHGDPLEVVEARGLSVRHDGSGRGVHGIDLLIRRGSFTVVTGAVGSGKTTLVRALLGLARADEGAVFWNGRLVADPGTFLVPGRAAYASQVPRLFSESLRENLLLGRSGDDADLARALESAAFEEGLAEMADGLDTIVGPRGVRLSGGQAQRATAARALVRMPDLLVVDDLSSALDVETEKLLWDRIAGAARDGRGPATLLVVSHRQAALERADQIVVLDRGRVAGRGTLGDLLENCPEMRRLWHEERVVEAEERSERPARPGG</sequence>
<feature type="transmembrane region" description="Helical" evidence="7">
    <location>
        <begin position="145"/>
        <end position="176"/>
    </location>
</feature>
<feature type="transmembrane region" description="Helical" evidence="7">
    <location>
        <begin position="60"/>
        <end position="79"/>
    </location>
</feature>
<evidence type="ECO:0000256" key="3">
    <source>
        <dbReference type="ARBA" id="ARBA00022741"/>
    </source>
</evidence>
<dbReference type="CDD" id="cd07346">
    <property type="entry name" value="ABC_6TM_exporters"/>
    <property type="match status" value="1"/>
</dbReference>
<dbReference type="GO" id="GO:0016887">
    <property type="term" value="F:ATP hydrolysis activity"/>
    <property type="evidence" value="ECO:0007669"/>
    <property type="project" value="InterPro"/>
</dbReference>
<dbReference type="SUPFAM" id="SSF52540">
    <property type="entry name" value="P-loop containing nucleoside triphosphate hydrolases"/>
    <property type="match status" value="1"/>
</dbReference>
<organism evidence="10 11">
    <name type="scientific">Planotetraspora phitsanulokensis</name>
    <dbReference type="NCBI Taxonomy" id="575192"/>
    <lineage>
        <taxon>Bacteria</taxon>
        <taxon>Bacillati</taxon>
        <taxon>Actinomycetota</taxon>
        <taxon>Actinomycetes</taxon>
        <taxon>Streptosporangiales</taxon>
        <taxon>Streptosporangiaceae</taxon>
        <taxon>Planotetraspora</taxon>
    </lineage>
</organism>
<keyword evidence="11" id="KW-1185">Reference proteome</keyword>
<protein>
    <submittedName>
        <fullName evidence="10">HlyB/MsbA family ABC transporter</fullName>
    </submittedName>
</protein>
<name>A0A8J3U190_9ACTN</name>
<dbReference type="SMART" id="SM00382">
    <property type="entry name" value="AAA"/>
    <property type="match status" value="1"/>
</dbReference>
<dbReference type="InterPro" id="IPR027417">
    <property type="entry name" value="P-loop_NTPase"/>
</dbReference>
<dbReference type="PROSITE" id="PS50929">
    <property type="entry name" value="ABC_TM1F"/>
    <property type="match status" value="1"/>
</dbReference>
<keyword evidence="2 7" id="KW-0812">Transmembrane</keyword>
<evidence type="ECO:0000259" key="9">
    <source>
        <dbReference type="PROSITE" id="PS50929"/>
    </source>
</evidence>
<dbReference type="PANTHER" id="PTHR24221">
    <property type="entry name" value="ATP-BINDING CASSETTE SUB-FAMILY B"/>
    <property type="match status" value="1"/>
</dbReference>
<feature type="transmembrane region" description="Helical" evidence="7">
    <location>
        <begin position="20"/>
        <end position="40"/>
    </location>
</feature>
<evidence type="ECO:0000256" key="7">
    <source>
        <dbReference type="SAM" id="Phobius"/>
    </source>
</evidence>
<dbReference type="PROSITE" id="PS50893">
    <property type="entry name" value="ABC_TRANSPORTER_2"/>
    <property type="match status" value="1"/>
</dbReference>